<dbReference type="Proteomes" id="UP000216195">
    <property type="component" value="Unassembled WGS sequence"/>
</dbReference>
<organism evidence="2 3">
    <name type="scientific">Rothia dentocariosa</name>
    <dbReference type="NCBI Taxonomy" id="2047"/>
    <lineage>
        <taxon>Bacteria</taxon>
        <taxon>Bacillati</taxon>
        <taxon>Actinomycetota</taxon>
        <taxon>Actinomycetes</taxon>
        <taxon>Micrococcales</taxon>
        <taxon>Micrococcaceae</taxon>
        <taxon>Rothia</taxon>
    </lineage>
</organism>
<name>A0AAE5KPT4_9MICC</name>
<proteinExistence type="predicted"/>
<feature type="transmembrane region" description="Helical" evidence="1">
    <location>
        <begin position="33"/>
        <end position="55"/>
    </location>
</feature>
<keyword evidence="1" id="KW-0812">Transmembrane</keyword>
<accession>A0AAE5KPT4</accession>
<evidence type="ECO:0000313" key="2">
    <source>
        <dbReference type="EMBL" id="PAK86391.1"/>
    </source>
</evidence>
<sequence>MCAFANRMITRRAGAVIAGAVDAQVRAVAAGAYVALIVVSFVLAVCVPVMQVVYVI</sequence>
<evidence type="ECO:0000256" key="1">
    <source>
        <dbReference type="SAM" id="Phobius"/>
    </source>
</evidence>
<protein>
    <submittedName>
        <fullName evidence="2">Dihydrofolate reductase</fullName>
    </submittedName>
</protein>
<dbReference type="AlphaFoldDB" id="A0AAE5KPT4"/>
<gene>
    <name evidence="2" type="ORF">B8W87_01660</name>
</gene>
<dbReference type="EMBL" id="NCWU01000002">
    <property type="protein sequence ID" value="PAK86391.1"/>
    <property type="molecule type" value="Genomic_DNA"/>
</dbReference>
<reference evidence="2 3" key="1">
    <citation type="submission" date="2017-04" db="EMBL/GenBank/DDBJ databases">
        <title>Kefir bacterial isolates.</title>
        <authorList>
            <person name="Kim Y."/>
            <person name="Blasche S."/>
            <person name="Patil K.R."/>
        </authorList>
    </citation>
    <scope>NUCLEOTIDE SEQUENCE [LARGE SCALE GENOMIC DNA]</scope>
    <source>
        <strain evidence="2 3">OG2-1</strain>
    </source>
</reference>
<keyword evidence="1" id="KW-0472">Membrane</keyword>
<keyword evidence="1" id="KW-1133">Transmembrane helix</keyword>
<evidence type="ECO:0000313" key="3">
    <source>
        <dbReference type="Proteomes" id="UP000216195"/>
    </source>
</evidence>
<comment type="caution">
    <text evidence="2">The sequence shown here is derived from an EMBL/GenBank/DDBJ whole genome shotgun (WGS) entry which is preliminary data.</text>
</comment>
<dbReference type="RefSeq" id="WP_095343070.1">
    <property type="nucleotide sequence ID" value="NZ_CP079201.1"/>
</dbReference>